<organism evidence="2 3">
    <name type="scientific">Maritimibacter fusiformis</name>
    <dbReference type="NCBI Taxonomy" id="2603819"/>
    <lineage>
        <taxon>Bacteria</taxon>
        <taxon>Pseudomonadati</taxon>
        <taxon>Pseudomonadota</taxon>
        <taxon>Alphaproteobacteria</taxon>
        <taxon>Rhodobacterales</taxon>
        <taxon>Roseobacteraceae</taxon>
        <taxon>Maritimibacter</taxon>
    </lineage>
</organism>
<evidence type="ECO:0000256" key="1">
    <source>
        <dbReference type="SAM" id="MobiDB-lite"/>
    </source>
</evidence>
<accession>A0A5D0RPT6</accession>
<dbReference type="EMBL" id="VSIY01000004">
    <property type="protein sequence ID" value="TYB82564.1"/>
    <property type="molecule type" value="Genomic_DNA"/>
</dbReference>
<evidence type="ECO:0000313" key="3">
    <source>
        <dbReference type="Proteomes" id="UP000322080"/>
    </source>
</evidence>
<evidence type="ECO:0000313" key="2">
    <source>
        <dbReference type="EMBL" id="TYB82564.1"/>
    </source>
</evidence>
<dbReference type="AlphaFoldDB" id="A0A5D0RPT6"/>
<dbReference type="Gene3D" id="3.40.50.1220">
    <property type="entry name" value="TPP-binding domain"/>
    <property type="match status" value="1"/>
</dbReference>
<dbReference type="Proteomes" id="UP000322080">
    <property type="component" value="Unassembled WGS sequence"/>
</dbReference>
<reference evidence="2 3" key="1">
    <citation type="submission" date="2019-08" db="EMBL/GenBank/DDBJ databases">
        <title>Identification of a novel species of the genus Boseongicola.</title>
        <authorList>
            <person name="Zhang X.-Q."/>
        </authorList>
    </citation>
    <scope>NUCLEOTIDE SEQUENCE [LARGE SCALE GENOMIC DNA]</scope>
    <source>
        <strain evidence="2 3">HY14</strain>
    </source>
</reference>
<proteinExistence type="predicted"/>
<keyword evidence="3" id="KW-1185">Reference proteome</keyword>
<gene>
    <name evidence="2" type="ORF">FVF75_07570</name>
</gene>
<feature type="region of interest" description="Disordered" evidence="1">
    <location>
        <begin position="509"/>
        <end position="563"/>
    </location>
</feature>
<sequence length="563" mass="60874">MRFISNGPAIPGPLLAAADAGDVVFVCGAGVSLARAGLPTFQGLLDDVVRHLRPAPDGLAAHALATEAQLRSADPPIELPPGFSGIATPDRVFGLLEQEFGREAVERTVANILKSKEHSDLSAHRTVLRLACGSYKLPRLVTTNFDRLFEVTDPNLPVHLPPKLDPETRGIIKLHGSVDAMSEGPDGDGFVLSGAAFGGAYVADGWAARTMRALLERHTVVFLGYAADDPPMQYLLEGLKRIGAPTARAYAFQPGVDAARRWAARGVTAITDAADTADRHPMAELLALLEDCSDGVLVEAGWAIGHWIERSSGDRDVVPALDALLDRLVEILPMMERSDATDVEEDPDYVFRAINAPAGHVAETMMADPRLPDADQRTGLPDTWRARAEALVNLPPPHGDHALTIFSGQAPYLHAHDSNWVETHLFPHLEGPRRAVLLAGLSRWHRALPIDFFAYVRPSLIAAAVEGNDRRRSLVDWVAAQLLFAWLRGDDSLSDDAFDDVLRQAGGHAKRQVARYPPDPAGSGQAEPPRHPRARIETPGRKPQGPPGNFRHLGRIGSLGRGF</sequence>
<dbReference type="SUPFAM" id="SSF52467">
    <property type="entry name" value="DHS-like NAD/FAD-binding domain"/>
    <property type="match status" value="1"/>
</dbReference>
<name>A0A5D0RPT6_9RHOB</name>
<dbReference type="InterPro" id="IPR029035">
    <property type="entry name" value="DHS-like_NAD/FAD-binding_dom"/>
</dbReference>
<protein>
    <submittedName>
        <fullName evidence="2">Uncharacterized protein</fullName>
    </submittedName>
</protein>
<dbReference type="Pfam" id="PF13289">
    <property type="entry name" value="SIR2_2"/>
    <property type="match status" value="1"/>
</dbReference>
<feature type="compositionally biased region" description="Basic and acidic residues" evidence="1">
    <location>
        <begin position="528"/>
        <end position="540"/>
    </location>
</feature>
<comment type="caution">
    <text evidence="2">The sequence shown here is derived from an EMBL/GenBank/DDBJ whole genome shotgun (WGS) entry which is preliminary data.</text>
</comment>
<dbReference type="RefSeq" id="WP_148377327.1">
    <property type="nucleotide sequence ID" value="NZ_VSIY01000004.1"/>
</dbReference>